<gene>
    <name evidence="2" type="ORF">DKG74_19465</name>
</gene>
<dbReference type="OrthoDB" id="7283050at2"/>
<feature type="region of interest" description="Disordered" evidence="1">
    <location>
        <begin position="51"/>
        <end position="83"/>
    </location>
</feature>
<comment type="caution">
    <text evidence="2">The sequence shown here is derived from an EMBL/GenBank/DDBJ whole genome shotgun (WGS) entry which is preliminary data.</text>
</comment>
<evidence type="ECO:0000313" key="3">
    <source>
        <dbReference type="Proteomes" id="UP000245461"/>
    </source>
</evidence>
<dbReference type="RefSeq" id="WP_109907844.1">
    <property type="nucleotide sequence ID" value="NZ_QGLE01000015.1"/>
</dbReference>
<organism evidence="2 3">
    <name type="scientific">Zavarzinia aquatilis</name>
    <dbReference type="NCBI Taxonomy" id="2211142"/>
    <lineage>
        <taxon>Bacteria</taxon>
        <taxon>Pseudomonadati</taxon>
        <taxon>Pseudomonadota</taxon>
        <taxon>Alphaproteobacteria</taxon>
        <taxon>Rhodospirillales</taxon>
        <taxon>Zavarziniaceae</taxon>
        <taxon>Zavarzinia</taxon>
    </lineage>
</organism>
<sequence length="83" mass="9365">MNYRTITIEQQAERIARRVKALGWSTVPAPVNDGTRRTVEKRRLLAAISESAGAQGRTPRFRARFVPPDDGQEETAEVRSLQE</sequence>
<protein>
    <submittedName>
        <fullName evidence="2">Uncharacterized protein</fullName>
    </submittedName>
</protein>
<dbReference type="Proteomes" id="UP000245461">
    <property type="component" value="Unassembled WGS sequence"/>
</dbReference>
<dbReference type="AlphaFoldDB" id="A0A317DX42"/>
<accession>A0A317DX42</accession>
<proteinExistence type="predicted"/>
<evidence type="ECO:0000256" key="1">
    <source>
        <dbReference type="SAM" id="MobiDB-lite"/>
    </source>
</evidence>
<reference evidence="2 3" key="1">
    <citation type="submission" date="2018-05" db="EMBL/GenBank/DDBJ databases">
        <title>Zavarzinia sp. HR-AS.</title>
        <authorList>
            <person name="Lee Y."/>
            <person name="Jeon C.O."/>
        </authorList>
    </citation>
    <scope>NUCLEOTIDE SEQUENCE [LARGE SCALE GENOMIC DNA]</scope>
    <source>
        <strain evidence="2 3">HR-AS</strain>
    </source>
</reference>
<name>A0A317DX42_9PROT</name>
<keyword evidence="3" id="KW-1185">Reference proteome</keyword>
<evidence type="ECO:0000313" key="2">
    <source>
        <dbReference type="EMBL" id="PWR18426.1"/>
    </source>
</evidence>
<dbReference type="EMBL" id="QGLE01000015">
    <property type="protein sequence ID" value="PWR18426.1"/>
    <property type="molecule type" value="Genomic_DNA"/>
</dbReference>